<dbReference type="SUPFAM" id="SSF46689">
    <property type="entry name" value="Homeodomain-like"/>
    <property type="match status" value="1"/>
</dbReference>
<evidence type="ECO:0000256" key="1">
    <source>
        <dbReference type="ARBA" id="ARBA00023125"/>
    </source>
</evidence>
<reference evidence="5" key="1">
    <citation type="journal article" date="2014" name="Int. J. Syst. Evol. Microbiol.">
        <title>Complete genome sequence of Corynebacterium casei LMG S-19264T (=DSM 44701T), isolated from a smear-ripened cheese.</title>
        <authorList>
            <consortium name="US DOE Joint Genome Institute (JGI-PGF)"/>
            <person name="Walter F."/>
            <person name="Albersmeier A."/>
            <person name="Kalinowski J."/>
            <person name="Ruckert C."/>
        </authorList>
    </citation>
    <scope>NUCLEOTIDE SEQUENCE</scope>
    <source>
        <strain evidence="5">CGMCC 1.15725</strain>
    </source>
</reference>
<dbReference type="PRINTS" id="PR00455">
    <property type="entry name" value="HTHTETR"/>
</dbReference>
<feature type="compositionally biased region" description="Basic and acidic residues" evidence="3">
    <location>
        <begin position="26"/>
        <end position="37"/>
    </location>
</feature>
<dbReference type="AlphaFoldDB" id="A0A8J3E314"/>
<proteinExistence type="predicted"/>
<dbReference type="InterPro" id="IPR050624">
    <property type="entry name" value="HTH-type_Tx_Regulator"/>
</dbReference>
<evidence type="ECO:0000259" key="4">
    <source>
        <dbReference type="PROSITE" id="PS50977"/>
    </source>
</evidence>
<sequence>MPKTPLRRAGDLPVDNTRAAAGPPQREPRGERRKRETRSRLLDAALELMAEKGMEGVAINEITEAADVGFGSFYNHFESKEAIYAALLDAVFEEFGNALDRLTQDIADPAEVISVSVRHTLRRAQREPVWGRFLMREGFSARVLERGLGQRLLRDIEKGVNEKRFPNDDILMMSTSAGGTVLASISIGLQLGFSQEAEPAGLKRLGFSADGLPERAAATLLRTLGLDRAEAEAIAYRPLPHGEAEPRPT</sequence>
<dbReference type="Proteomes" id="UP000646365">
    <property type="component" value="Unassembled WGS sequence"/>
</dbReference>
<protein>
    <submittedName>
        <fullName evidence="5">Putative TetR-family transcriptional regulator</fullName>
    </submittedName>
</protein>
<dbReference type="PANTHER" id="PTHR43479">
    <property type="entry name" value="ACREF/ENVCD OPERON REPRESSOR-RELATED"/>
    <property type="match status" value="1"/>
</dbReference>
<dbReference type="InterPro" id="IPR009057">
    <property type="entry name" value="Homeodomain-like_sf"/>
</dbReference>
<accession>A0A8J3E314</accession>
<reference evidence="5" key="2">
    <citation type="submission" date="2020-09" db="EMBL/GenBank/DDBJ databases">
        <authorList>
            <person name="Sun Q."/>
            <person name="Zhou Y."/>
        </authorList>
    </citation>
    <scope>NUCLEOTIDE SEQUENCE</scope>
    <source>
        <strain evidence="5">CGMCC 1.15725</strain>
    </source>
</reference>
<feature type="region of interest" description="Disordered" evidence="3">
    <location>
        <begin position="1"/>
        <end position="37"/>
    </location>
</feature>
<evidence type="ECO:0000313" key="5">
    <source>
        <dbReference type="EMBL" id="GGF12745.1"/>
    </source>
</evidence>
<organism evidence="5 6">
    <name type="scientific">Aliidongia dinghuensis</name>
    <dbReference type="NCBI Taxonomy" id="1867774"/>
    <lineage>
        <taxon>Bacteria</taxon>
        <taxon>Pseudomonadati</taxon>
        <taxon>Pseudomonadota</taxon>
        <taxon>Alphaproteobacteria</taxon>
        <taxon>Rhodospirillales</taxon>
        <taxon>Dongiaceae</taxon>
        <taxon>Aliidongia</taxon>
    </lineage>
</organism>
<name>A0A8J3E314_9PROT</name>
<dbReference type="Gene3D" id="1.10.357.10">
    <property type="entry name" value="Tetracycline Repressor, domain 2"/>
    <property type="match status" value="1"/>
</dbReference>
<keyword evidence="6" id="KW-1185">Reference proteome</keyword>
<dbReference type="Pfam" id="PF21306">
    <property type="entry name" value="TetR_C_40"/>
    <property type="match status" value="1"/>
</dbReference>
<dbReference type="EMBL" id="BMJQ01000004">
    <property type="protein sequence ID" value="GGF12745.1"/>
    <property type="molecule type" value="Genomic_DNA"/>
</dbReference>
<dbReference type="RefSeq" id="WP_189044786.1">
    <property type="nucleotide sequence ID" value="NZ_BMJQ01000004.1"/>
</dbReference>
<dbReference type="Pfam" id="PF00440">
    <property type="entry name" value="TetR_N"/>
    <property type="match status" value="1"/>
</dbReference>
<keyword evidence="1 2" id="KW-0238">DNA-binding</keyword>
<dbReference type="InterPro" id="IPR001647">
    <property type="entry name" value="HTH_TetR"/>
</dbReference>
<gene>
    <name evidence="5" type="ORF">GCM10011611_17990</name>
</gene>
<evidence type="ECO:0000313" key="6">
    <source>
        <dbReference type="Proteomes" id="UP000646365"/>
    </source>
</evidence>
<evidence type="ECO:0000256" key="2">
    <source>
        <dbReference type="PROSITE-ProRule" id="PRU00335"/>
    </source>
</evidence>
<dbReference type="PANTHER" id="PTHR43479:SF11">
    <property type="entry name" value="ACREF_ENVCD OPERON REPRESSOR-RELATED"/>
    <property type="match status" value="1"/>
</dbReference>
<dbReference type="PROSITE" id="PS50977">
    <property type="entry name" value="HTH_TETR_2"/>
    <property type="match status" value="1"/>
</dbReference>
<feature type="DNA-binding region" description="H-T-H motif" evidence="2">
    <location>
        <begin position="58"/>
        <end position="77"/>
    </location>
</feature>
<feature type="domain" description="HTH tetR-type" evidence="4">
    <location>
        <begin position="35"/>
        <end position="95"/>
    </location>
</feature>
<dbReference type="GO" id="GO:0003677">
    <property type="term" value="F:DNA binding"/>
    <property type="evidence" value="ECO:0007669"/>
    <property type="project" value="UniProtKB-UniRule"/>
</dbReference>
<comment type="caution">
    <text evidence="5">The sequence shown here is derived from an EMBL/GenBank/DDBJ whole genome shotgun (WGS) entry which is preliminary data.</text>
</comment>
<evidence type="ECO:0000256" key="3">
    <source>
        <dbReference type="SAM" id="MobiDB-lite"/>
    </source>
</evidence>
<dbReference type="InterPro" id="IPR049513">
    <property type="entry name" value="TetR_C_40"/>
</dbReference>